<comment type="caution">
    <text evidence="1">The sequence shown here is derived from an EMBL/GenBank/DDBJ whole genome shotgun (WGS) entry which is preliminary data.</text>
</comment>
<gene>
    <name evidence="1" type="ORF">AT268_31915</name>
</gene>
<sequence>MYRKITIEEIKAKFEESGYELLTKVYKNNRQPIKFRCKLHGVKEVEWGNFRRVDVGCSECRNQFRRKKEKGVPIGTKQIFIIDEIKEKIEKSGYELLTKTYTGKEQFIKFKCKTHGIKEVRWSNLRRLKIGCPECRKQHRKERGKKYTKVDLNEKEKKLVGKKYSRLEVLGFHSVYKDGRTLFECQCDCGKKTFASESQLFRKLKQSCGCIRKRPRKLLELNGELKSINEWSAYFGISKSTFQKYIAKGYTYQDLYYKKLNKKSYSKKLQNKDMNYILNKLKQIYPEVEKIKHRRHDLEVCGKRILIKYANANEKGRASFTYVQRQRINKEIYENETVLKNGKIKDINEQSCDYVLYLVSNGAEYNTWIIPIEDIREDAQGVSLATGRRSKFSIYEESWDSIFIDEFEQIELTKTA</sequence>
<accession>A0A9X0SPC3</accession>
<evidence type="ECO:0000313" key="2">
    <source>
        <dbReference type="Proteomes" id="UP000075476"/>
    </source>
</evidence>
<evidence type="ECO:0000313" key="1">
    <source>
        <dbReference type="EMBL" id="KXY51110.1"/>
    </source>
</evidence>
<reference evidence="1 2" key="1">
    <citation type="submission" date="2015-12" db="EMBL/GenBank/DDBJ databases">
        <title>Bacillus cereus Group isolate.</title>
        <authorList>
            <person name="Kovac J."/>
        </authorList>
    </citation>
    <scope>NUCLEOTIDE SEQUENCE [LARGE SCALE GENOMIC DNA]</scope>
    <source>
        <strain evidence="1 2">FSL K6-0073</strain>
    </source>
</reference>
<dbReference type="RefSeq" id="WP_061662449.1">
    <property type="nucleotide sequence ID" value="NZ_LOMO01000001.1"/>
</dbReference>
<organism evidence="1 2">
    <name type="scientific">Bacillus cereus</name>
    <dbReference type="NCBI Taxonomy" id="1396"/>
    <lineage>
        <taxon>Bacteria</taxon>
        <taxon>Bacillati</taxon>
        <taxon>Bacillota</taxon>
        <taxon>Bacilli</taxon>
        <taxon>Bacillales</taxon>
        <taxon>Bacillaceae</taxon>
        <taxon>Bacillus</taxon>
        <taxon>Bacillus cereus group</taxon>
    </lineage>
</organism>
<proteinExistence type="predicted"/>
<dbReference type="Proteomes" id="UP000075476">
    <property type="component" value="Unassembled WGS sequence"/>
</dbReference>
<protein>
    <submittedName>
        <fullName evidence="1">Uncharacterized protein</fullName>
    </submittedName>
</protein>
<dbReference type="AlphaFoldDB" id="A0A9X0SPC3"/>
<name>A0A9X0SPC3_BACCE</name>
<dbReference type="EMBL" id="LOMO01000001">
    <property type="protein sequence ID" value="KXY51110.1"/>
    <property type="molecule type" value="Genomic_DNA"/>
</dbReference>